<dbReference type="InterPro" id="IPR035396">
    <property type="entry name" value="Bac_rhamnosid6H"/>
</dbReference>
<dbReference type="PANTHER" id="PTHR34987">
    <property type="entry name" value="C, PUTATIVE (AFU_ORTHOLOGUE AFUA_3G02880)-RELATED"/>
    <property type="match status" value="1"/>
</dbReference>
<dbReference type="SUPFAM" id="SSF48208">
    <property type="entry name" value="Six-hairpin glycosidases"/>
    <property type="match status" value="1"/>
</dbReference>
<reference evidence="4 5" key="1">
    <citation type="submission" date="2019-02" db="EMBL/GenBank/DDBJ databases">
        <title>Genomic Encyclopedia of Archaeal and Bacterial Type Strains, Phase II (KMG-II): from individual species to whole genera.</title>
        <authorList>
            <person name="Goeker M."/>
        </authorList>
    </citation>
    <scope>NUCLEOTIDE SEQUENCE [LARGE SCALE GENOMIC DNA]</scope>
    <source>
        <strain evidence="4 5">DSM 21411</strain>
    </source>
</reference>
<dbReference type="PANTHER" id="PTHR34987:SF2">
    <property type="entry name" value="B, PUTATIVE (AFU_ORTHOLOGUE AFUA_7G05040)-RELATED"/>
    <property type="match status" value="1"/>
</dbReference>
<dbReference type="InterPro" id="IPR013737">
    <property type="entry name" value="Bac_rhamnosid_N"/>
</dbReference>
<dbReference type="GO" id="GO:0005975">
    <property type="term" value="P:carbohydrate metabolic process"/>
    <property type="evidence" value="ECO:0007669"/>
    <property type="project" value="InterPro"/>
</dbReference>
<comment type="caution">
    <text evidence="4">The sequence shown here is derived from an EMBL/GenBank/DDBJ whole genome shotgun (WGS) entry which is preliminary data.</text>
</comment>
<dbReference type="OrthoDB" id="9815108at2"/>
<evidence type="ECO:0000259" key="3">
    <source>
        <dbReference type="Pfam" id="PF17389"/>
    </source>
</evidence>
<evidence type="ECO:0000313" key="5">
    <source>
        <dbReference type="Proteomes" id="UP000292209"/>
    </source>
</evidence>
<dbReference type="InterPro" id="IPR012341">
    <property type="entry name" value="6hp_glycosidase-like_sf"/>
</dbReference>
<dbReference type="InterPro" id="IPR008928">
    <property type="entry name" value="6-hairpin_glycosidase_sf"/>
</dbReference>
<accession>A0A4Q7P5J3</accession>
<evidence type="ECO:0000256" key="1">
    <source>
        <dbReference type="SAM" id="MobiDB-lite"/>
    </source>
</evidence>
<organism evidence="4 5">
    <name type="scientific">Cecembia calidifontis</name>
    <dbReference type="NCBI Taxonomy" id="1187080"/>
    <lineage>
        <taxon>Bacteria</taxon>
        <taxon>Pseudomonadati</taxon>
        <taxon>Bacteroidota</taxon>
        <taxon>Cytophagia</taxon>
        <taxon>Cytophagales</taxon>
        <taxon>Cyclobacteriaceae</taxon>
        <taxon>Cecembia</taxon>
    </lineage>
</organism>
<proteinExistence type="predicted"/>
<dbReference type="Proteomes" id="UP000292209">
    <property type="component" value="Unassembled WGS sequence"/>
</dbReference>
<dbReference type="AlphaFoldDB" id="A0A4Q7P5J3"/>
<feature type="domain" description="Bacterial alpha-L-rhamnosidase N-terminal" evidence="2">
    <location>
        <begin position="107"/>
        <end position="250"/>
    </location>
</feature>
<dbReference type="Pfam" id="PF17389">
    <property type="entry name" value="Bac_rhamnosid6H"/>
    <property type="match status" value="1"/>
</dbReference>
<keyword evidence="5" id="KW-1185">Reference proteome</keyword>
<dbReference type="Gene3D" id="1.50.10.10">
    <property type="match status" value="1"/>
</dbReference>
<dbReference type="Gene3D" id="2.60.420.10">
    <property type="entry name" value="Maltose phosphorylase, domain 3"/>
    <property type="match status" value="1"/>
</dbReference>
<evidence type="ECO:0000259" key="2">
    <source>
        <dbReference type="Pfam" id="PF08531"/>
    </source>
</evidence>
<dbReference type="Gene3D" id="2.60.120.260">
    <property type="entry name" value="Galactose-binding domain-like"/>
    <property type="match status" value="1"/>
</dbReference>
<sequence>MVYRQLLSLSLLVLLWVFLGIEMPLAEAHSSSDVILLSTPPYGESINMDSNPQATGPAGQKEEQRPGPEWKARWISLPENELPRYAVVQARNEIELKSIPEELLIDVSAVIRYKLFVNGKYIGQGPANNDLKHYSYDTYDLAPHLQKGKNVIGLTVFSLGEMNPLRYHDLGLRFIVRTENTEFERTINTGTGSWKLMVNFAHQPTYRGKDFEIYGYFAMGGGEAISGNQYPWGWHQVGFDDNMWKSPRNLDPGRPYGHSHSYGHAEISLTKRDIPLMNEETEKHPKIRKTTGYWDEALFNQWQNQQSLRIPKNTSTTILLDQGYMTKGHTHFTFSRGKGALVEVAYAEALFGPDRKQGHRDEIEGKKLIGQKDRYLLDGGKSRTYSQLLPRTWRFIELHIQTGEEELILDNYFAHKFYYPFQQAGSFKTPFKIHEDIWEVGWRTALLCADETYMDCPYYEQLQYVGDTRVQALISLYAAGDDRLVKNSIRQFAHSITDEGITQSRYPSSLPQMIPPYSLFWINMLHDYYLHREDPEFIKAYIPQVVSILHWFENKLDKDYILGPMPWWSYTDVTRWEMASPPGFADGGSLVMTLQYVYAIQEAIPLFEAFDKPYLANHFRDLSTKIKKQVLTKGWDKNRGLMADKEDKSSFSQHANIFAILTETVDKSLQSKLFQKIISEEGLAQANIYFRFYLTRAAQKSGNGDYFINNLQTWEQMLEEGLTTFAEHEVQTRSDCHAWSASPNFEFIHTVCGIQPAEAYFKSVLIAPNPGNLSTFEGSMPHPKGDIHTKYDFGKQRAEIILPEGLNGRFEWKGKKYNLKSGSNTITW</sequence>
<dbReference type="Pfam" id="PF08531">
    <property type="entry name" value="Bac_rhamnosid_N"/>
    <property type="match status" value="1"/>
</dbReference>
<evidence type="ECO:0000313" key="4">
    <source>
        <dbReference type="EMBL" id="RZS95306.1"/>
    </source>
</evidence>
<name>A0A4Q7P5J3_9BACT</name>
<feature type="region of interest" description="Disordered" evidence="1">
    <location>
        <begin position="46"/>
        <end position="66"/>
    </location>
</feature>
<dbReference type="RefSeq" id="WP_130274437.1">
    <property type="nucleotide sequence ID" value="NZ_SGXG01000001.1"/>
</dbReference>
<dbReference type="EMBL" id="SGXG01000001">
    <property type="protein sequence ID" value="RZS95306.1"/>
    <property type="molecule type" value="Genomic_DNA"/>
</dbReference>
<protein>
    <submittedName>
        <fullName evidence="4">Alpha-L-rhamnosidase-like protein</fullName>
    </submittedName>
</protein>
<gene>
    <name evidence="4" type="ORF">BC751_0825</name>
</gene>
<feature type="domain" description="Alpha-L-rhamnosidase six-hairpin glycosidase" evidence="3">
    <location>
        <begin position="423"/>
        <end position="743"/>
    </location>
</feature>